<dbReference type="PATRIC" id="fig|1440763.5.peg.3389"/>
<gene>
    <name evidence="1" type="ORF">BJI69_03535</name>
</gene>
<protein>
    <submittedName>
        <fullName evidence="1">Uncharacterized protein</fullName>
    </submittedName>
</protein>
<accession>A0A0G9H7F5</accession>
<evidence type="ECO:0000313" key="2">
    <source>
        <dbReference type="Proteomes" id="UP000182987"/>
    </source>
</evidence>
<keyword evidence="2" id="KW-1185">Reference proteome</keyword>
<dbReference type="Proteomes" id="UP000182987">
    <property type="component" value="Chromosome"/>
</dbReference>
<sequence length="107" mass="12044">MGAARSLDADWKKAYYRFQAEELHQGASASYVSKTGVTIIGAITSGSFFDSMDDRSSRLMALLGKQKGVFLLSADESFDYKIQFEWDDLRRWEITKMDGRSGIPEGM</sequence>
<organism evidence="1 2">
    <name type="scientific">Luteibacter rhizovicinus DSM 16549</name>
    <dbReference type="NCBI Taxonomy" id="1440763"/>
    <lineage>
        <taxon>Bacteria</taxon>
        <taxon>Pseudomonadati</taxon>
        <taxon>Pseudomonadota</taxon>
        <taxon>Gammaproteobacteria</taxon>
        <taxon>Lysobacterales</taxon>
        <taxon>Rhodanobacteraceae</taxon>
        <taxon>Luteibacter</taxon>
    </lineage>
</organism>
<reference evidence="2" key="1">
    <citation type="submission" date="2016-09" db="EMBL/GenBank/DDBJ databases">
        <authorList>
            <person name="Lysoe E."/>
        </authorList>
    </citation>
    <scope>NUCLEOTIDE SEQUENCE [LARGE SCALE GENOMIC DNA]</scope>
    <source>
        <strain evidence="2">LJ96T</strain>
    </source>
</reference>
<evidence type="ECO:0000313" key="1">
    <source>
        <dbReference type="EMBL" id="APG06334.1"/>
    </source>
</evidence>
<dbReference type="EMBL" id="CP017480">
    <property type="protein sequence ID" value="APG06334.1"/>
    <property type="molecule type" value="Genomic_DNA"/>
</dbReference>
<name>A0A0G9H7F5_9GAMM</name>
<dbReference type="KEGG" id="lrz:BJI69_03535"/>
<dbReference type="STRING" id="1440763.BJI69_03535"/>
<dbReference type="AlphaFoldDB" id="A0A0G9H7F5"/>
<proteinExistence type="predicted"/>